<dbReference type="PANTHER" id="PTHR12634:SF8">
    <property type="entry name" value="FIERY MOUNTAIN, ISOFORM D"/>
    <property type="match status" value="1"/>
</dbReference>
<dbReference type="Proteomes" id="UP001472866">
    <property type="component" value="Chromosome 08"/>
</dbReference>
<name>A0AAX4PD98_9CHLO</name>
<feature type="region of interest" description="Disordered" evidence="3">
    <location>
        <begin position="84"/>
        <end position="151"/>
    </location>
</feature>
<proteinExistence type="inferred from homology"/>
<evidence type="ECO:0000313" key="4">
    <source>
        <dbReference type="EMBL" id="WZN63951.1"/>
    </source>
</evidence>
<accession>A0AAX4PD98</accession>
<feature type="region of interest" description="Disordered" evidence="3">
    <location>
        <begin position="730"/>
        <end position="752"/>
    </location>
</feature>
<reference evidence="4 5" key="1">
    <citation type="submission" date="2024-03" db="EMBL/GenBank/DDBJ databases">
        <title>Complete genome sequence of the green alga Chloropicon roscoffensis RCC1871.</title>
        <authorList>
            <person name="Lemieux C."/>
            <person name="Pombert J.-F."/>
            <person name="Otis C."/>
            <person name="Turmel M."/>
        </authorList>
    </citation>
    <scope>NUCLEOTIDE SEQUENCE [LARGE SCALE GENOMIC DNA]</scope>
    <source>
        <strain evidence="4 5">RCC1871</strain>
    </source>
</reference>
<keyword evidence="5" id="KW-1185">Reference proteome</keyword>
<gene>
    <name evidence="4" type="ORF">HKI87_08g55040</name>
</gene>
<feature type="compositionally biased region" description="Acidic residues" evidence="3">
    <location>
        <begin position="649"/>
        <end position="667"/>
    </location>
</feature>
<dbReference type="GO" id="GO:0019888">
    <property type="term" value="F:protein phosphatase regulator activity"/>
    <property type="evidence" value="ECO:0007669"/>
    <property type="project" value="TreeGrafter"/>
</dbReference>
<dbReference type="EMBL" id="CP151508">
    <property type="protein sequence ID" value="WZN63951.1"/>
    <property type="molecule type" value="Genomic_DNA"/>
</dbReference>
<feature type="compositionally biased region" description="Basic and acidic residues" evidence="3">
    <location>
        <begin position="115"/>
        <end position="126"/>
    </location>
</feature>
<dbReference type="GO" id="GO:0019903">
    <property type="term" value="F:protein phosphatase binding"/>
    <property type="evidence" value="ECO:0007669"/>
    <property type="project" value="InterPro"/>
</dbReference>
<dbReference type="AlphaFoldDB" id="A0AAX4PD98"/>
<dbReference type="PANTHER" id="PTHR12634">
    <property type="entry name" value="SIT4 YEAST -ASSOCIATING PROTEIN-RELATED"/>
    <property type="match status" value="1"/>
</dbReference>
<sequence>MFWRVQGEEQTSPVEKILDRDDFTLEDLLLEEDCIQEVKAMNDRLIDYLKQPETVAQLMVYVVEPSKAVVKLERQLRLKQLRELEEEEEASKDGEGNDGGADGEGEGDASGLGEELDKLSLGKGGEEAGSGASEAEAEGSAPSDAKEAPQIEPMRPEELQRYAMQSAQRVCEIFCCEVDEIFTSLVGGSGDDETEGGDDFLGYLFSFLDQPAPLDSVLSGYYSRVMVSAVQRRPAEVSEYIQAHPEILSKLVGHLYSHSIADLVLRLISGDEQNALYQKEQGNEWLVDTKLLEFLVDRVTDVSPQEGRPEQERRLHLNAVSNAVACVVGVANTAPSAIATQLQEEQYVRRLMQVVASSSPAHVLIAVVDVLVAMLQPRPTKQSLSPDVIISYSTLSPSLAMEETIDEGMVECAGHIMEKVGELCGMLEPTEQEQSFEASYGKVPSRLGMRRWKILDLISKVVNIAEVDKCVRVVEETDLVPLCFSLMIKMPFNSILHNAVQGIIFGLLVSESREVMSVLIDKCKIHHLVSSAPQEIDSTTMELSKENKPLRAGYLGIVTSIANQILSFAATDTEIEKKLEDDLQWTTWVVDVLVAQNKLEDPTSWECGRPSRVNDILGDMGSSSTVDLSLYSGLSVGVSSNDNDRYGDGDGDDYDLDGMDDDDDDDDVYETEAFQSLEGADAGGGGDDEGYQTVEDNVVLISATDDLASGSQDEGQEVDLKLIQEKQQLKRADTPYGTAGAIGNNPSSSDAQFNSANFWRSSYLSYDIEDETES</sequence>
<keyword evidence="2" id="KW-0131">Cell cycle</keyword>
<evidence type="ECO:0000313" key="5">
    <source>
        <dbReference type="Proteomes" id="UP001472866"/>
    </source>
</evidence>
<evidence type="ECO:0000256" key="2">
    <source>
        <dbReference type="ARBA" id="ARBA00023306"/>
    </source>
</evidence>
<organism evidence="4 5">
    <name type="scientific">Chloropicon roscoffensis</name>
    <dbReference type="NCBI Taxonomy" id="1461544"/>
    <lineage>
        <taxon>Eukaryota</taxon>
        <taxon>Viridiplantae</taxon>
        <taxon>Chlorophyta</taxon>
        <taxon>Chloropicophyceae</taxon>
        <taxon>Chloropicales</taxon>
        <taxon>Chloropicaceae</taxon>
        <taxon>Chloropicon</taxon>
    </lineage>
</organism>
<feature type="region of interest" description="Disordered" evidence="3">
    <location>
        <begin position="639"/>
        <end position="667"/>
    </location>
</feature>
<dbReference type="Pfam" id="PF04499">
    <property type="entry name" value="SAPS"/>
    <property type="match status" value="2"/>
</dbReference>
<evidence type="ECO:0000256" key="1">
    <source>
        <dbReference type="ARBA" id="ARBA00006180"/>
    </source>
</evidence>
<evidence type="ECO:0000256" key="3">
    <source>
        <dbReference type="SAM" id="MobiDB-lite"/>
    </source>
</evidence>
<feature type="compositionally biased region" description="Low complexity" evidence="3">
    <location>
        <begin position="129"/>
        <end position="141"/>
    </location>
</feature>
<comment type="similarity">
    <text evidence="1">Belongs to the SAPS family.</text>
</comment>
<protein>
    <submittedName>
        <fullName evidence="4">SIT4 phosphatase-associated protein</fullName>
    </submittedName>
</protein>
<dbReference type="InterPro" id="IPR007587">
    <property type="entry name" value="SAPS"/>
</dbReference>